<sequence>MGRGAGRGGGRVKTRLLGFNPAAASDPFAQAPSDSSSAKGYSEFPVGWLAVVAGPGRGATFTLHAGVSTIGRGSGQAVQLDFGDNSISREQHAAIAYDPEQQQFYVGHGGKANLVRLNNRPVLSTEPLNAGDSLRVGETELRFVPLCDQSFGWDSPADSDLRHAATR</sequence>
<name>A0A132BSC8_9RHOB</name>
<protein>
    <recommendedName>
        <fullName evidence="1">FHA domain-containing protein</fullName>
    </recommendedName>
</protein>
<dbReference type="EMBL" id="LPUY01000115">
    <property type="protein sequence ID" value="KUP91116.1"/>
    <property type="molecule type" value="Genomic_DNA"/>
</dbReference>
<dbReference type="SUPFAM" id="SSF49879">
    <property type="entry name" value="SMAD/FHA domain"/>
    <property type="match status" value="1"/>
</dbReference>
<dbReference type="PROSITE" id="PS50006">
    <property type="entry name" value="FHA_DOMAIN"/>
    <property type="match status" value="1"/>
</dbReference>
<keyword evidence="3" id="KW-1185">Reference proteome</keyword>
<comment type="caution">
    <text evidence="2">The sequence shown here is derived from an EMBL/GenBank/DDBJ whole genome shotgun (WGS) entry which is preliminary data.</text>
</comment>
<dbReference type="InterPro" id="IPR000253">
    <property type="entry name" value="FHA_dom"/>
</dbReference>
<feature type="domain" description="FHA" evidence="1">
    <location>
        <begin position="68"/>
        <end position="122"/>
    </location>
</feature>
<dbReference type="CDD" id="cd00060">
    <property type="entry name" value="FHA"/>
    <property type="match status" value="1"/>
</dbReference>
<dbReference type="AlphaFoldDB" id="A0A132BSC8"/>
<evidence type="ECO:0000313" key="3">
    <source>
        <dbReference type="Proteomes" id="UP000068382"/>
    </source>
</evidence>
<dbReference type="InterPro" id="IPR008984">
    <property type="entry name" value="SMAD_FHA_dom_sf"/>
</dbReference>
<dbReference type="PATRIC" id="fig|1768241.3.peg.4210"/>
<gene>
    <name evidence="2" type="ORF">TRIHO_40320</name>
</gene>
<reference evidence="2 3" key="1">
    <citation type="submission" date="2015-12" db="EMBL/GenBank/DDBJ databases">
        <title>Genome sequence of the marine Rhodobacteraceae strain O3.65, Candidatus Tritonibacter horizontis.</title>
        <authorList>
            <person name="Poehlein A."/>
            <person name="Giebel H.A."/>
            <person name="Voget S."/>
            <person name="Brinkhoff T."/>
        </authorList>
    </citation>
    <scope>NUCLEOTIDE SEQUENCE [LARGE SCALE GENOMIC DNA]</scope>
    <source>
        <strain evidence="2 3">O3.65</strain>
    </source>
</reference>
<dbReference type="Pfam" id="PF00498">
    <property type="entry name" value="FHA"/>
    <property type="match status" value="1"/>
</dbReference>
<dbReference type="Proteomes" id="UP000068382">
    <property type="component" value="Unassembled WGS sequence"/>
</dbReference>
<accession>A0A132BSC8</accession>
<proteinExistence type="predicted"/>
<evidence type="ECO:0000259" key="1">
    <source>
        <dbReference type="PROSITE" id="PS50006"/>
    </source>
</evidence>
<dbReference type="Gene3D" id="2.60.200.20">
    <property type="match status" value="1"/>
</dbReference>
<evidence type="ECO:0000313" key="2">
    <source>
        <dbReference type="EMBL" id="KUP91116.1"/>
    </source>
</evidence>
<organism evidence="2 3">
    <name type="scientific">Tritonibacter horizontis</name>
    <dbReference type="NCBI Taxonomy" id="1768241"/>
    <lineage>
        <taxon>Bacteria</taxon>
        <taxon>Pseudomonadati</taxon>
        <taxon>Pseudomonadota</taxon>
        <taxon>Alphaproteobacteria</taxon>
        <taxon>Rhodobacterales</taxon>
        <taxon>Paracoccaceae</taxon>
        <taxon>Tritonibacter</taxon>
    </lineage>
</organism>